<dbReference type="AlphaFoldDB" id="A0A0E2B6R6"/>
<sequence length="60" mass="7258">MEYLIYQTTAGFVFFKYINYYWLPFNVNLRQKKLGDIFLKVVFTILEFTRKIVICGSSYI</sequence>
<proteinExistence type="predicted"/>
<name>A0A0E2B6R6_9LEPT</name>
<gene>
    <name evidence="1" type="ORF">LEP1GSC081_2610</name>
</gene>
<organism evidence="1 2">
    <name type="scientific">Leptospira kirschneri str. H1</name>
    <dbReference type="NCBI Taxonomy" id="1049966"/>
    <lineage>
        <taxon>Bacteria</taxon>
        <taxon>Pseudomonadati</taxon>
        <taxon>Spirochaetota</taxon>
        <taxon>Spirochaetia</taxon>
        <taxon>Leptospirales</taxon>
        <taxon>Leptospiraceae</taxon>
        <taxon>Leptospira</taxon>
    </lineage>
</organism>
<comment type="caution">
    <text evidence="1">The sequence shown here is derived from an EMBL/GenBank/DDBJ whole genome shotgun (WGS) entry which is preliminary data.</text>
</comment>
<accession>A0A0E2B6R6</accession>
<evidence type="ECO:0000313" key="2">
    <source>
        <dbReference type="Proteomes" id="UP000006253"/>
    </source>
</evidence>
<evidence type="ECO:0000313" key="1">
    <source>
        <dbReference type="EMBL" id="EKO16872.1"/>
    </source>
</evidence>
<reference evidence="1 2" key="1">
    <citation type="submission" date="2012-10" db="EMBL/GenBank/DDBJ databases">
        <authorList>
            <person name="Harkins D.M."/>
            <person name="Durkin A.S."/>
            <person name="Brinkac L.M."/>
            <person name="Selengut J.D."/>
            <person name="Sanka R."/>
            <person name="DePew J."/>
            <person name="Purushe J."/>
            <person name="Peacock S.J."/>
            <person name="Thaipadungpanit J."/>
            <person name="Wuthiekanun V.W."/>
            <person name="Day N.P."/>
            <person name="Vinetz J.M."/>
            <person name="Sutton G.G."/>
            <person name="Nelson W.C."/>
            <person name="Fouts D.E."/>
        </authorList>
    </citation>
    <scope>NUCLEOTIDE SEQUENCE [LARGE SCALE GENOMIC DNA]</scope>
    <source>
        <strain evidence="1 2">H1</strain>
    </source>
</reference>
<dbReference type="EMBL" id="AHMY02000022">
    <property type="protein sequence ID" value="EKO16872.1"/>
    <property type="molecule type" value="Genomic_DNA"/>
</dbReference>
<protein>
    <submittedName>
        <fullName evidence="1">Uncharacterized protein</fullName>
    </submittedName>
</protein>
<dbReference type="Proteomes" id="UP000006253">
    <property type="component" value="Unassembled WGS sequence"/>
</dbReference>